<evidence type="ECO:0000256" key="8">
    <source>
        <dbReference type="ARBA" id="ARBA00022842"/>
    </source>
</evidence>
<evidence type="ECO:0000256" key="5">
    <source>
        <dbReference type="ARBA" id="ARBA00022679"/>
    </source>
</evidence>
<gene>
    <name evidence="11" type="ORF">FHS18_002776</name>
</gene>
<keyword evidence="7" id="KW-0274">FAD</keyword>
<keyword evidence="5" id="KW-0808">Transferase</keyword>
<dbReference type="Gene3D" id="3.10.520.10">
    <property type="entry name" value="ApbE-like domains"/>
    <property type="match status" value="1"/>
</dbReference>
<keyword evidence="4" id="KW-0285">Flavoprotein</keyword>
<dbReference type="PANTHER" id="PTHR30040:SF2">
    <property type="entry name" value="FAD:PROTEIN FMN TRANSFERASE"/>
    <property type="match status" value="1"/>
</dbReference>
<dbReference type="InterPro" id="IPR024932">
    <property type="entry name" value="ApbE"/>
</dbReference>
<comment type="catalytic activity">
    <reaction evidence="10">
        <text>L-threonyl-[protein] + FAD = FMN-L-threonyl-[protein] + AMP + H(+)</text>
        <dbReference type="Rhea" id="RHEA:36847"/>
        <dbReference type="Rhea" id="RHEA-COMP:11060"/>
        <dbReference type="Rhea" id="RHEA-COMP:11061"/>
        <dbReference type="ChEBI" id="CHEBI:15378"/>
        <dbReference type="ChEBI" id="CHEBI:30013"/>
        <dbReference type="ChEBI" id="CHEBI:57692"/>
        <dbReference type="ChEBI" id="CHEBI:74257"/>
        <dbReference type="ChEBI" id="CHEBI:456215"/>
        <dbReference type="EC" id="2.7.1.180"/>
    </reaction>
</comment>
<keyword evidence="8" id="KW-0460">Magnesium</keyword>
<comment type="cofactor">
    <cofactor evidence="1">
        <name>Mg(2+)</name>
        <dbReference type="ChEBI" id="CHEBI:18420"/>
    </cofactor>
</comment>
<evidence type="ECO:0000256" key="2">
    <source>
        <dbReference type="ARBA" id="ARBA00011955"/>
    </source>
</evidence>
<dbReference type="Pfam" id="PF02424">
    <property type="entry name" value="ApbE"/>
    <property type="match status" value="1"/>
</dbReference>
<evidence type="ECO:0000256" key="7">
    <source>
        <dbReference type="ARBA" id="ARBA00022827"/>
    </source>
</evidence>
<keyword evidence="6" id="KW-0479">Metal-binding</keyword>
<comment type="caution">
    <text evidence="11">The sequence shown here is derived from an EMBL/GenBank/DDBJ whole genome shotgun (WGS) entry which is preliminary data.</text>
</comment>
<dbReference type="EMBL" id="JACHXK010000005">
    <property type="protein sequence ID" value="MBB3110709.1"/>
    <property type="molecule type" value="Genomic_DNA"/>
</dbReference>
<name>A0A7W5AY97_9BACL</name>
<evidence type="ECO:0000256" key="1">
    <source>
        <dbReference type="ARBA" id="ARBA00001946"/>
    </source>
</evidence>
<accession>A0A7W5AY97</accession>
<evidence type="ECO:0000256" key="6">
    <source>
        <dbReference type="ARBA" id="ARBA00022723"/>
    </source>
</evidence>
<keyword evidence="11" id="KW-0449">Lipoprotein</keyword>
<evidence type="ECO:0000256" key="9">
    <source>
        <dbReference type="ARBA" id="ARBA00031306"/>
    </source>
</evidence>
<proteinExistence type="predicted"/>
<evidence type="ECO:0000256" key="10">
    <source>
        <dbReference type="ARBA" id="ARBA00048540"/>
    </source>
</evidence>
<dbReference type="GO" id="GO:0046872">
    <property type="term" value="F:metal ion binding"/>
    <property type="evidence" value="ECO:0007669"/>
    <property type="project" value="UniProtKB-KW"/>
</dbReference>
<dbReference type="Proteomes" id="UP000570361">
    <property type="component" value="Unassembled WGS sequence"/>
</dbReference>
<organism evidence="11 12">
    <name type="scientific">Paenibacillus phyllosphaerae</name>
    <dbReference type="NCBI Taxonomy" id="274593"/>
    <lineage>
        <taxon>Bacteria</taxon>
        <taxon>Bacillati</taxon>
        <taxon>Bacillota</taxon>
        <taxon>Bacilli</taxon>
        <taxon>Bacillales</taxon>
        <taxon>Paenibacillaceae</taxon>
        <taxon>Paenibacillus</taxon>
    </lineage>
</organism>
<evidence type="ECO:0000256" key="4">
    <source>
        <dbReference type="ARBA" id="ARBA00022630"/>
    </source>
</evidence>
<dbReference type="InterPro" id="IPR003374">
    <property type="entry name" value="ApbE-like_sf"/>
</dbReference>
<dbReference type="GO" id="GO:0016740">
    <property type="term" value="F:transferase activity"/>
    <property type="evidence" value="ECO:0007669"/>
    <property type="project" value="UniProtKB-KW"/>
</dbReference>
<dbReference type="RefSeq" id="WP_183600605.1">
    <property type="nucleotide sequence ID" value="NZ_JACHXK010000005.1"/>
</dbReference>
<dbReference type="EC" id="2.7.1.180" evidence="2"/>
<reference evidence="11 12" key="1">
    <citation type="submission" date="2020-08" db="EMBL/GenBank/DDBJ databases">
        <title>Genomic Encyclopedia of Type Strains, Phase III (KMG-III): the genomes of soil and plant-associated and newly described type strains.</title>
        <authorList>
            <person name="Whitman W."/>
        </authorList>
    </citation>
    <scope>NUCLEOTIDE SEQUENCE [LARGE SCALE GENOMIC DNA]</scope>
    <source>
        <strain evidence="11 12">CECT 5862</strain>
    </source>
</reference>
<keyword evidence="12" id="KW-1185">Reference proteome</keyword>
<evidence type="ECO:0000313" key="12">
    <source>
        <dbReference type="Proteomes" id="UP000570361"/>
    </source>
</evidence>
<dbReference type="PANTHER" id="PTHR30040">
    <property type="entry name" value="THIAMINE BIOSYNTHESIS LIPOPROTEIN APBE"/>
    <property type="match status" value="1"/>
</dbReference>
<dbReference type="SUPFAM" id="SSF143631">
    <property type="entry name" value="ApbE-like"/>
    <property type="match status" value="1"/>
</dbReference>
<sequence>MPTEQLMPVMLHAFQFRAMNTKIEIALRTADMELVAKAKAFAADWFRFAEQRFSRFRTDSELSLLNRAGGKPYLVSESMLEVLSLTKHYEAVTEGAFSPFVLSAMHRAGYRDSFERMQTDPLTYSGLETPGYEPASLVHPVMVIDRGMRAVTLPQGHPIDLGGIVKSWAVNRLGIFLRTRLGIAHGLINAGGDLTTWGTRTAEGEPWTVTAEHPWEPEKSVGTVKLSGPYASAATSSKLGRSWTTASGAQHHLIDPSTMAPSRSDVVQCTVVGTHAADCEVWAKTICILGLHEGAARMARQAPGYEALVFTADGAMVLIADVASVDRRWAVPGAAVLLPSMLNAHDTTKLNREASL</sequence>
<evidence type="ECO:0000256" key="3">
    <source>
        <dbReference type="ARBA" id="ARBA00016337"/>
    </source>
</evidence>
<evidence type="ECO:0000313" key="11">
    <source>
        <dbReference type="EMBL" id="MBB3110709.1"/>
    </source>
</evidence>
<dbReference type="AlphaFoldDB" id="A0A7W5AY97"/>
<protein>
    <recommendedName>
        <fullName evidence="3">FAD:protein FMN transferase</fullName>
        <ecNumber evidence="2">2.7.1.180</ecNumber>
    </recommendedName>
    <alternativeName>
        <fullName evidence="9">Flavin transferase</fullName>
    </alternativeName>
</protein>